<name>A0AAV2RLL9_MEGNR</name>
<dbReference type="InterPro" id="IPR000477">
    <property type="entry name" value="RT_dom"/>
</dbReference>
<feature type="domain" description="Reverse transcriptase" evidence="1">
    <location>
        <begin position="14"/>
        <end position="144"/>
    </location>
</feature>
<dbReference type="Proteomes" id="UP001497623">
    <property type="component" value="Unassembled WGS sequence"/>
</dbReference>
<proteinExistence type="predicted"/>
<reference evidence="2 3" key="1">
    <citation type="submission" date="2024-05" db="EMBL/GenBank/DDBJ databases">
        <authorList>
            <person name="Wallberg A."/>
        </authorList>
    </citation>
    <scope>NUCLEOTIDE SEQUENCE [LARGE SCALE GENOMIC DNA]</scope>
</reference>
<evidence type="ECO:0000313" key="2">
    <source>
        <dbReference type="EMBL" id="CAL4126742.1"/>
    </source>
</evidence>
<evidence type="ECO:0000313" key="3">
    <source>
        <dbReference type="Proteomes" id="UP001497623"/>
    </source>
</evidence>
<dbReference type="Pfam" id="PF00078">
    <property type="entry name" value="RVT_1"/>
    <property type="match status" value="1"/>
</dbReference>
<organism evidence="2 3">
    <name type="scientific">Meganyctiphanes norvegica</name>
    <name type="common">Northern krill</name>
    <name type="synonym">Thysanopoda norvegica</name>
    <dbReference type="NCBI Taxonomy" id="48144"/>
    <lineage>
        <taxon>Eukaryota</taxon>
        <taxon>Metazoa</taxon>
        <taxon>Ecdysozoa</taxon>
        <taxon>Arthropoda</taxon>
        <taxon>Crustacea</taxon>
        <taxon>Multicrustacea</taxon>
        <taxon>Malacostraca</taxon>
        <taxon>Eumalacostraca</taxon>
        <taxon>Eucarida</taxon>
        <taxon>Euphausiacea</taxon>
        <taxon>Euphausiidae</taxon>
        <taxon>Meganyctiphanes</taxon>
    </lineage>
</organism>
<comment type="caution">
    <text evidence="2">The sequence shown here is derived from an EMBL/GenBank/DDBJ whole genome shotgun (WGS) entry which is preliminary data.</text>
</comment>
<dbReference type="AlphaFoldDB" id="A0AAV2RLL9"/>
<keyword evidence="3" id="KW-1185">Reference proteome</keyword>
<sequence length="174" mass="19731">MQHVNEFIRLIISFLSNRRHYTKFQGTKSELENTTCGVPQGTISGPRLFTILINGVKCSLVSNYKFVDDKTLLQSHTGDPTSFLQKGLDIEITETKKDKMVINEAKCNVITFNFSSKNTAPQGLLLNGNIVNSADRIKLLGVIITEDLRWSQNTAHICKKVNMKYYILCKLKQF</sequence>
<evidence type="ECO:0000259" key="1">
    <source>
        <dbReference type="Pfam" id="PF00078"/>
    </source>
</evidence>
<dbReference type="PANTHER" id="PTHR33332">
    <property type="entry name" value="REVERSE TRANSCRIPTASE DOMAIN-CONTAINING PROTEIN"/>
    <property type="match status" value="1"/>
</dbReference>
<accession>A0AAV2RLL9</accession>
<protein>
    <recommendedName>
        <fullName evidence="1">Reverse transcriptase domain-containing protein</fullName>
    </recommendedName>
</protein>
<dbReference type="EMBL" id="CAXKWB010024802">
    <property type="protein sequence ID" value="CAL4126742.1"/>
    <property type="molecule type" value="Genomic_DNA"/>
</dbReference>
<gene>
    <name evidence="2" type="ORF">MNOR_LOCUS25680</name>
</gene>